<evidence type="ECO:0000313" key="3">
    <source>
        <dbReference type="Proteomes" id="UP000561326"/>
    </source>
</evidence>
<keyword evidence="1" id="KW-1133">Transmembrane helix</keyword>
<evidence type="ECO:0000313" key="2">
    <source>
        <dbReference type="EMBL" id="NME99422.1"/>
    </source>
</evidence>
<gene>
    <name evidence="2" type="ORF">HF838_14285</name>
</gene>
<feature type="transmembrane region" description="Helical" evidence="1">
    <location>
        <begin position="29"/>
        <end position="52"/>
    </location>
</feature>
<dbReference type="EMBL" id="JABAGO010000028">
    <property type="protein sequence ID" value="NME99422.1"/>
    <property type="molecule type" value="Genomic_DNA"/>
</dbReference>
<dbReference type="RefSeq" id="WP_168975602.1">
    <property type="nucleotide sequence ID" value="NZ_JABAGO010000028.1"/>
</dbReference>
<feature type="transmembrane region" description="Helical" evidence="1">
    <location>
        <begin position="64"/>
        <end position="84"/>
    </location>
</feature>
<sequence>MKKTRSPGAIAFLFSLAWGIINLSPQATLSFSAIAAVIVASAIFGLLIQWIYRLFSSGVPKKIALLLLCLLVFCIGVVITLNLYSKTPNIVNTEKRQGLSALSLSSFWQ</sequence>
<keyword evidence="1" id="KW-0472">Membrane</keyword>
<dbReference type="Proteomes" id="UP000561326">
    <property type="component" value="Unassembled WGS sequence"/>
</dbReference>
<reference evidence="2 3" key="1">
    <citation type="submission" date="2020-04" db="EMBL/GenBank/DDBJ databases">
        <authorList>
            <person name="Hitch T.C.A."/>
            <person name="Wylensek D."/>
            <person name="Clavel T."/>
        </authorList>
    </citation>
    <scope>NUCLEOTIDE SEQUENCE [LARGE SCALE GENOMIC DNA]</scope>
    <source>
        <strain evidence="2 3">WB01_D5_05</strain>
    </source>
</reference>
<protein>
    <submittedName>
        <fullName evidence="2">Uncharacterized protein</fullName>
    </submittedName>
</protein>
<evidence type="ECO:0000256" key="1">
    <source>
        <dbReference type="SAM" id="Phobius"/>
    </source>
</evidence>
<comment type="caution">
    <text evidence="2">The sequence shown here is derived from an EMBL/GenBank/DDBJ whole genome shotgun (WGS) entry which is preliminary data.</text>
</comment>
<proteinExistence type="predicted"/>
<keyword evidence="1" id="KW-0812">Transmembrane</keyword>
<organism evidence="2 3">
    <name type="scientific">Aneurinibacillus aneurinilyticus</name>
    <name type="common">Bacillus aneurinolyticus</name>
    <dbReference type="NCBI Taxonomy" id="1391"/>
    <lineage>
        <taxon>Bacteria</taxon>
        <taxon>Bacillati</taxon>
        <taxon>Bacillota</taxon>
        <taxon>Bacilli</taxon>
        <taxon>Bacillales</taxon>
        <taxon>Paenibacillaceae</taxon>
        <taxon>Aneurinibacillus group</taxon>
        <taxon>Aneurinibacillus</taxon>
    </lineage>
</organism>
<name>A0A848D0K2_ANEAE</name>
<accession>A0A848D0K2</accession>
<dbReference type="AlphaFoldDB" id="A0A848D0K2"/>